<comment type="caution">
    <text evidence="1">The sequence shown here is derived from an EMBL/GenBank/DDBJ whole genome shotgun (WGS) entry which is preliminary data.</text>
</comment>
<gene>
    <name evidence="1" type="ORF">E7L89_02635</name>
</gene>
<accession>A0A5T1CDT2</accession>
<proteinExistence type="predicted"/>
<dbReference type="RefSeq" id="WP_144659603.1">
    <property type="nucleotide sequence ID" value="NZ_JADAOI010000014.1"/>
</dbReference>
<reference evidence="1" key="1">
    <citation type="submission" date="2019-04" db="EMBL/GenBank/DDBJ databases">
        <authorList>
            <person name="Ashton P.M."/>
            <person name="Dallman T."/>
            <person name="Nair S."/>
            <person name="De Pinna E."/>
            <person name="Peters T."/>
            <person name="Grant K."/>
        </authorList>
    </citation>
    <scope>NUCLEOTIDE SEQUENCE</scope>
    <source>
        <strain evidence="1">OXC2045</strain>
    </source>
</reference>
<name>A0A5T1CDT2_CAMJU</name>
<organism evidence="1">
    <name type="scientific">Campylobacter jejuni</name>
    <dbReference type="NCBI Taxonomy" id="197"/>
    <lineage>
        <taxon>Bacteria</taxon>
        <taxon>Pseudomonadati</taxon>
        <taxon>Campylobacterota</taxon>
        <taxon>Epsilonproteobacteria</taxon>
        <taxon>Campylobacterales</taxon>
        <taxon>Campylobacteraceae</taxon>
        <taxon>Campylobacter</taxon>
    </lineage>
</organism>
<protein>
    <submittedName>
        <fullName evidence="1">Uncharacterized protein</fullName>
    </submittedName>
</protein>
<sequence length="81" mass="9546">MRERMSIRAIRICVKDSVKMRFECVECKIGRNGRWGIKGVINEGIKGEKKTFLFKGVKRFRLGIKMAILLTKLMYGRYKIF</sequence>
<dbReference type="AlphaFoldDB" id="A0A5T1CDT2"/>
<dbReference type="EMBL" id="AACJBK010000002">
    <property type="protein sequence ID" value="EAK7698307.1"/>
    <property type="molecule type" value="Genomic_DNA"/>
</dbReference>
<evidence type="ECO:0000313" key="1">
    <source>
        <dbReference type="EMBL" id="EAK7698307.1"/>
    </source>
</evidence>